<dbReference type="Pfam" id="PF00176">
    <property type="entry name" value="SNF2-rel_dom"/>
    <property type="match status" value="1"/>
</dbReference>
<dbReference type="GO" id="GO:0008270">
    <property type="term" value="F:zinc ion binding"/>
    <property type="evidence" value="ECO:0007669"/>
    <property type="project" value="InterPro"/>
</dbReference>
<dbReference type="CDD" id="cd18793">
    <property type="entry name" value="SF2_C_SNF"/>
    <property type="match status" value="1"/>
</dbReference>
<keyword evidence="5" id="KW-0547">Nucleotide-binding</keyword>
<dbReference type="PANTHER" id="PTHR10799">
    <property type="entry name" value="SNF2/RAD54 HELICASE FAMILY"/>
    <property type="match status" value="1"/>
</dbReference>
<dbReference type="SUPFAM" id="SSF52540">
    <property type="entry name" value="P-loop containing nucleoside triphosphate hydrolases"/>
    <property type="match status" value="2"/>
</dbReference>
<protein>
    <submittedName>
        <fullName evidence="5">SWF/SNF family helicase</fullName>
    </submittedName>
</protein>
<dbReference type="CDD" id="cd17919">
    <property type="entry name" value="DEXHc_Snf"/>
    <property type="match status" value="1"/>
</dbReference>
<dbReference type="Gene3D" id="3.40.50.10810">
    <property type="entry name" value="Tandem AAA-ATPase domain"/>
    <property type="match status" value="1"/>
</dbReference>
<feature type="domain" description="Helicase C-terminal" evidence="4">
    <location>
        <begin position="624"/>
        <end position="785"/>
    </location>
</feature>
<dbReference type="Gene3D" id="3.40.50.300">
    <property type="entry name" value="P-loop containing nucleotide triphosphate hydrolases"/>
    <property type="match status" value="1"/>
</dbReference>
<dbReference type="Pfam" id="PF00271">
    <property type="entry name" value="Helicase_C"/>
    <property type="match status" value="1"/>
</dbReference>
<dbReference type="GO" id="GO:0004386">
    <property type="term" value="F:helicase activity"/>
    <property type="evidence" value="ECO:0007669"/>
    <property type="project" value="UniProtKB-KW"/>
</dbReference>
<dbReference type="InterPro" id="IPR049730">
    <property type="entry name" value="SNF2/RAD54-like_C"/>
</dbReference>
<evidence type="ECO:0000259" key="2">
    <source>
        <dbReference type="PROSITE" id="PS50966"/>
    </source>
</evidence>
<keyword evidence="1" id="KW-0378">Hydrolase</keyword>
<evidence type="ECO:0000256" key="1">
    <source>
        <dbReference type="ARBA" id="ARBA00022801"/>
    </source>
</evidence>
<dbReference type="InterPro" id="IPR000330">
    <property type="entry name" value="SNF2_N"/>
</dbReference>
<dbReference type="PROSITE" id="PS50966">
    <property type="entry name" value="ZF_SWIM"/>
    <property type="match status" value="1"/>
</dbReference>
<dbReference type="PROSITE" id="PS51192">
    <property type="entry name" value="HELICASE_ATP_BIND_1"/>
    <property type="match status" value="1"/>
</dbReference>
<dbReference type="PROSITE" id="PS51194">
    <property type="entry name" value="HELICASE_CTER"/>
    <property type="match status" value="1"/>
</dbReference>
<reference evidence="5" key="1">
    <citation type="submission" date="2018-06" db="EMBL/GenBank/DDBJ databases">
        <authorList>
            <person name="Zhirakovskaya E."/>
        </authorList>
    </citation>
    <scope>NUCLEOTIDE SEQUENCE</scope>
</reference>
<dbReference type="InterPro" id="IPR007527">
    <property type="entry name" value="Znf_SWIM"/>
</dbReference>
<name>A0A3B1DCH5_9ZZZZ</name>
<organism evidence="5">
    <name type="scientific">hydrothermal vent metagenome</name>
    <dbReference type="NCBI Taxonomy" id="652676"/>
    <lineage>
        <taxon>unclassified sequences</taxon>
        <taxon>metagenomes</taxon>
        <taxon>ecological metagenomes</taxon>
    </lineage>
</organism>
<dbReference type="InterPro" id="IPR001650">
    <property type="entry name" value="Helicase_C-like"/>
</dbReference>
<feature type="domain" description="Helicase ATP-binding" evidence="3">
    <location>
        <begin position="338"/>
        <end position="496"/>
    </location>
</feature>
<dbReference type="InterPro" id="IPR038718">
    <property type="entry name" value="SNF2-like_sf"/>
</dbReference>
<dbReference type="EMBL" id="UOGL01000393">
    <property type="protein sequence ID" value="VAX40009.1"/>
    <property type="molecule type" value="Genomic_DNA"/>
</dbReference>
<keyword evidence="5" id="KW-0347">Helicase</keyword>
<sequence>MTTTAKSAKLTLSDLLSRLSFLRACKLLGEEGKRLIQQGGSWAISIDDQVSFAKTVFRVTFPDCRFNNHTPVVTIRQNAASDQQIDWNCSACDTACEHAGAAFSLILEEKMLLGLAEPPPERTPVESLGEEELVTLALEERQKRATTEKMKLRSSDPEKPWVDYTLTSLLSGKTYRVALRGEERGQSYCSCPDFRTNRLGTCKHIMNALAKVHKKFSAKKRNKKLKRKETSLHLEYGEELSLKLETPDKLTPDVNGVIGPIQNVPIADVHDLIQRITKLEQIGHEVIIYPDAEEYVQKQLFQDRIESLVKKIRKDPANHPLRNNLLNAELLPYQMDGIAFAVGAGRAILADDMGLGKTIQGIGVAEMLAQEADIKKVLVISPASLKSQWRNEIDKFCGRSCQIILGKSDIRQSQYQSDAFFTICNYEQVLRDHSSIAQTQWDLIILDEGQRIKNWEAKTSGLIKSLKSTYALVLTGTPLENRLDDLFSIVQFIDDRRLDPAYRFFNRHRVVDEKGKVLGYKNLDELRENLKPILLRRTRRSVMKDLPPRTNEIIRIPPTEEQAATHYSHMQIINTIVNKKFISEMDLLRLQKALLMCRMVANGTYLVTKQEPNLSSKLDELDLLLQQLYAEKDRKIILFSEWTTMLTLIEKKLEKQNQAGSYVRLDGSVPQKKRQQLVQEFQTNPHCRLFMMTNAGSTGLNLQAANTVINVDLPWNPAVLEQRIGRAHRMGQKNPVHVYILVTEETIEERLLATLSAKHELAMAALDIDSDVNKVDMVSGMQELKNRLEILLGAVPEAPVDVSLKAKRETELKTIAKREQISQAGGELLGAAFNFIGEMLPEGTENAASQQLENQLKQQFEECIERDDAGKPKLSVTLPSESALDNLINALAKMMTNK</sequence>
<dbReference type="SMART" id="SM00487">
    <property type="entry name" value="DEXDc"/>
    <property type="match status" value="1"/>
</dbReference>
<feature type="domain" description="SWIM-type" evidence="2">
    <location>
        <begin position="175"/>
        <end position="213"/>
    </location>
</feature>
<dbReference type="InterPro" id="IPR014001">
    <property type="entry name" value="Helicase_ATP-bd"/>
</dbReference>
<dbReference type="InterPro" id="IPR027417">
    <property type="entry name" value="P-loop_NTPase"/>
</dbReference>
<evidence type="ECO:0000259" key="4">
    <source>
        <dbReference type="PROSITE" id="PS51194"/>
    </source>
</evidence>
<dbReference type="SMART" id="SM00490">
    <property type="entry name" value="HELICc"/>
    <property type="match status" value="1"/>
</dbReference>
<dbReference type="AlphaFoldDB" id="A0A3B1DCH5"/>
<accession>A0A3B1DCH5</accession>
<dbReference type="GO" id="GO:0005524">
    <property type="term" value="F:ATP binding"/>
    <property type="evidence" value="ECO:0007669"/>
    <property type="project" value="InterPro"/>
</dbReference>
<keyword evidence="5" id="KW-0067">ATP-binding</keyword>
<gene>
    <name evidence="5" type="ORF">MNBD_PLANCTO02-3293</name>
</gene>
<evidence type="ECO:0000313" key="5">
    <source>
        <dbReference type="EMBL" id="VAX40009.1"/>
    </source>
</evidence>
<proteinExistence type="predicted"/>
<dbReference type="GO" id="GO:0016787">
    <property type="term" value="F:hydrolase activity"/>
    <property type="evidence" value="ECO:0007669"/>
    <property type="project" value="UniProtKB-KW"/>
</dbReference>
<evidence type="ECO:0000259" key="3">
    <source>
        <dbReference type="PROSITE" id="PS51192"/>
    </source>
</evidence>